<dbReference type="EMBL" id="JAYGJQ010000001">
    <property type="protein sequence ID" value="MEA9355048.1"/>
    <property type="molecule type" value="Genomic_DNA"/>
</dbReference>
<organism evidence="1 2">
    <name type="scientific">Bacteriovorax antarcticus</name>
    <dbReference type="NCBI Taxonomy" id="3088717"/>
    <lineage>
        <taxon>Bacteria</taxon>
        <taxon>Pseudomonadati</taxon>
        <taxon>Bdellovibrionota</taxon>
        <taxon>Bacteriovoracia</taxon>
        <taxon>Bacteriovoracales</taxon>
        <taxon>Bacteriovoracaceae</taxon>
        <taxon>Bacteriovorax</taxon>
    </lineage>
</organism>
<dbReference type="PROSITE" id="PS51257">
    <property type="entry name" value="PROKAR_LIPOPROTEIN"/>
    <property type="match status" value="1"/>
</dbReference>
<dbReference type="Proteomes" id="UP001302274">
    <property type="component" value="Unassembled WGS sequence"/>
</dbReference>
<protein>
    <submittedName>
        <fullName evidence="1">Ig-like domain-containing protein</fullName>
    </submittedName>
</protein>
<proteinExistence type="predicted"/>
<accession>A0ABU5VPS0</accession>
<comment type="caution">
    <text evidence="1">The sequence shown here is derived from an EMBL/GenBank/DDBJ whole genome shotgun (WGS) entry which is preliminary data.</text>
</comment>
<evidence type="ECO:0000313" key="2">
    <source>
        <dbReference type="Proteomes" id="UP001302274"/>
    </source>
</evidence>
<evidence type="ECO:0000313" key="1">
    <source>
        <dbReference type="EMBL" id="MEA9355048.1"/>
    </source>
</evidence>
<gene>
    <name evidence="1" type="ORF">SHI21_02490</name>
</gene>
<dbReference type="RefSeq" id="WP_323574537.1">
    <property type="nucleotide sequence ID" value="NZ_JAYGJQ010000001.1"/>
</dbReference>
<name>A0ABU5VPS0_9BACT</name>
<keyword evidence="2" id="KW-1185">Reference proteome</keyword>
<reference evidence="1 2" key="1">
    <citation type="submission" date="2023-11" db="EMBL/GenBank/DDBJ databases">
        <title>A Novel Polar Bacteriovorax (B. antarcticus) Isolated from the Biocrust in Antarctica.</title>
        <authorList>
            <person name="Mun W."/>
            <person name="Choi S.Y."/>
            <person name="Mitchell R.J."/>
        </authorList>
    </citation>
    <scope>NUCLEOTIDE SEQUENCE [LARGE SCALE GENOMIC DNA]</scope>
    <source>
        <strain evidence="1 2">PP10</strain>
    </source>
</reference>
<sequence>MIPIKSFIKTFLFLTVLLVVGCVGKTQSDPPAGSPEVVNRLIANNITPPDFQSRSQSIITLSYTSVDNDLATSCTLSHLSNVTVTQACSCDGLGVCNVGVTGIAANTGAGSFSYNLVAGGKTSTTGKANFNITAPPAGSNVPPTIKSIDPQRTYENIPTSAISFTIGDTDSVVACSDVTATSTNTTLIPVANIVITGSAPTCYVTITPVVHLLGSSNIVLTLTDKGAPLPAKTATSSFTLTVDPVNDAPTISTITPKNTAEDTTLSGVAFTIADIDSTLSCSSVTAVSSNTSLVSNNNITITGTAPNCFIAMSPTLNQSGTTNITLTVTDTAKTASTVLALTVDAVNDPPVVATIATQNTIENIAKAVNFTITDVDSNLTCNGSVVVTSSNTTLVPNTNVVLTGIAPNCTATITPANNQYGSATLTVTASDNGFPMPIQTASTSFSFLVAQVNKAPTISSITNKTTNEDTAISGIAFTIADTDSTIYCNNVTGTSSNTAVVPNGNIVVTGTAPNCTATITPTANAYGSSTITLTLNDNGTPMPAMTATSVFNLTVSAVNDVPTISSITNKTTSEGAAITAVAFTINDSDSTLSCTSSVTVSSSNTALIPNANVTFAGTAPNCTLNITPAAALNGNATLTLTLTDNGTPLPALTATTSFGVTVTQVNHAPTISAITTKTTNEDTALTGIAFTIADSDSTVACSNVVGTSTNTTLVPNVNIVITGTAPNCLAAITPVANGNGSSAITLTLTDNGTPLPAQTATSIFTFNVTAVNDTPTISAITSKSTDEDVATNAIAFTITDIDSTLNCSGSVAGTSTNTTLIPNANIVISGTAPNCSAVITPDLNQSGSATITLTLTDNGTPMPGLTATTAFSVTVAAVPDLSGTLTLANNLIGIASSYSTNTYARTLKFDGLSSDESFSSIEVCLGTAAGSCDVSSWVEATGVTPGGSAPSITYTGNYRMKSGVGGAQTFSLTPSCGSTTNYYYSIRGTNASAKISNVVSTPAWSFWEPTCMGTGLAMWLDAMETSTITVATGVSNWTDKSTNGRTVTQPTAGRQPAYSLTAFGTGLPGVTFDGVQNTTNGDTLTRASFIYAQGGATVFSVLKAASNPASRFVFGEGGTSANTTYAPFATTTSNTLSGQIINTAGATELPLPASTGTLFDGSIKIGAIEDAGNSYASYVNGLSAVAATGYTRGASTITQFRLGARYRNADVGWMSGTLGEFIVTNGVASTLNRQRLEGYSAHKWGVSTNLPAGHPYLTTPP</sequence>